<proteinExistence type="predicted"/>
<accession>A0A1E7F4Z6</accession>
<dbReference type="OrthoDB" id="43696at2759"/>
<dbReference type="EMBL" id="KV784361">
    <property type="protein sequence ID" value="OEU13226.1"/>
    <property type="molecule type" value="Genomic_DNA"/>
</dbReference>
<organism evidence="2 3">
    <name type="scientific">Fragilariopsis cylindrus CCMP1102</name>
    <dbReference type="NCBI Taxonomy" id="635003"/>
    <lineage>
        <taxon>Eukaryota</taxon>
        <taxon>Sar</taxon>
        <taxon>Stramenopiles</taxon>
        <taxon>Ochrophyta</taxon>
        <taxon>Bacillariophyta</taxon>
        <taxon>Bacillariophyceae</taxon>
        <taxon>Bacillariophycidae</taxon>
        <taxon>Bacillariales</taxon>
        <taxon>Bacillariaceae</taxon>
        <taxon>Fragilariopsis</taxon>
    </lineage>
</organism>
<feature type="region of interest" description="Disordered" evidence="1">
    <location>
        <begin position="40"/>
        <end position="72"/>
    </location>
</feature>
<sequence>MASSSDPLLTKEQLRSKLYDAESIMTVKGSVANGYVVLLKGSPPTPEKKQSNNTKKKYKNKKSNEIQTSNSNDDAYDGDALAFMALTSGNVLDACFGVSTATRRDANITSACHSVNDAKNLLEDRDLTSDTFRRTAVSAYCDAFQVIIGHHNKMNKLNCITRCFKSSKIRRQTEEDLRIAFSPLITAIEESR</sequence>
<reference evidence="2 3" key="1">
    <citation type="submission" date="2016-09" db="EMBL/GenBank/DDBJ databases">
        <title>Extensive genetic diversity and differential bi-allelic expression allows diatom success in the polar Southern Ocean.</title>
        <authorList>
            <consortium name="DOE Joint Genome Institute"/>
            <person name="Mock T."/>
            <person name="Otillar R.P."/>
            <person name="Strauss J."/>
            <person name="Dupont C."/>
            <person name="Frickenhaus S."/>
            <person name="Maumus F."/>
            <person name="Mcmullan M."/>
            <person name="Sanges R."/>
            <person name="Schmutz J."/>
            <person name="Toseland A."/>
            <person name="Valas R."/>
            <person name="Veluchamy A."/>
            <person name="Ward B.J."/>
            <person name="Allen A."/>
            <person name="Barry K."/>
            <person name="Falciatore A."/>
            <person name="Ferrante M."/>
            <person name="Fortunato A.E."/>
            <person name="Gloeckner G."/>
            <person name="Gruber A."/>
            <person name="Hipkin R."/>
            <person name="Janech M."/>
            <person name="Kroth P."/>
            <person name="Leese F."/>
            <person name="Lindquist E."/>
            <person name="Lyon B.R."/>
            <person name="Martin J."/>
            <person name="Mayer C."/>
            <person name="Parker M."/>
            <person name="Quesneville H."/>
            <person name="Raymond J."/>
            <person name="Uhlig C."/>
            <person name="Valentin K.U."/>
            <person name="Worden A.Z."/>
            <person name="Armbrust E.V."/>
            <person name="Bowler C."/>
            <person name="Green B."/>
            <person name="Moulton V."/>
            <person name="Van Oosterhout C."/>
            <person name="Grigoriev I."/>
        </authorList>
    </citation>
    <scope>NUCLEOTIDE SEQUENCE [LARGE SCALE GENOMIC DNA]</scope>
    <source>
        <strain evidence="2 3">CCMP1102</strain>
    </source>
</reference>
<keyword evidence="3" id="KW-1185">Reference proteome</keyword>
<dbReference type="Proteomes" id="UP000095751">
    <property type="component" value="Unassembled WGS sequence"/>
</dbReference>
<evidence type="ECO:0000313" key="3">
    <source>
        <dbReference type="Proteomes" id="UP000095751"/>
    </source>
</evidence>
<evidence type="ECO:0000313" key="2">
    <source>
        <dbReference type="EMBL" id="OEU13226.1"/>
    </source>
</evidence>
<gene>
    <name evidence="2" type="ORF">FRACYDRAFT_269731</name>
</gene>
<dbReference type="AlphaFoldDB" id="A0A1E7F4Z6"/>
<protein>
    <submittedName>
        <fullName evidence="2">Uncharacterized protein</fullName>
    </submittedName>
</protein>
<name>A0A1E7F4Z6_9STRA</name>
<evidence type="ECO:0000256" key="1">
    <source>
        <dbReference type="SAM" id="MobiDB-lite"/>
    </source>
</evidence>
<dbReference type="KEGG" id="fcy:FRACYDRAFT_269731"/>
<dbReference type="InParanoid" id="A0A1E7F4Z6"/>